<proteinExistence type="predicted"/>
<dbReference type="Proteomes" id="UP000006044">
    <property type="component" value="Unassembled WGS sequence"/>
</dbReference>
<dbReference type="EMBL" id="ADLE01000008">
    <property type="protein sequence ID" value="EJZ64492.1"/>
    <property type="molecule type" value="Genomic_DNA"/>
</dbReference>
<name>K0WZ72_9BACT</name>
<dbReference type="Pfam" id="PF00085">
    <property type="entry name" value="Thioredoxin"/>
    <property type="match status" value="1"/>
</dbReference>
<dbReference type="PATRIC" id="fig|742726.3.peg.1033"/>
<dbReference type="RefSeq" id="WP_008861460.1">
    <property type="nucleotide sequence ID" value="NZ_CAXSNY010000013.1"/>
</dbReference>
<dbReference type="HOGENOM" id="CLU_090389_20_1_10"/>
<dbReference type="eggNOG" id="COG0526">
    <property type="taxonomic scope" value="Bacteria"/>
</dbReference>
<dbReference type="STRING" id="742726.HMPREF9448_00969"/>
<protein>
    <recommendedName>
        <fullName evidence="1">Thioredoxin domain-containing protein</fullName>
    </recommendedName>
</protein>
<dbReference type="OrthoDB" id="5348456at2"/>
<comment type="caution">
    <text evidence="2">The sequence shown here is derived from an EMBL/GenBank/DDBJ whole genome shotgun (WGS) entry which is preliminary data.</text>
</comment>
<dbReference type="Gene3D" id="3.40.30.10">
    <property type="entry name" value="Glutaredoxin"/>
    <property type="match status" value="1"/>
</dbReference>
<accession>K0WZ72</accession>
<dbReference type="PROSITE" id="PS51354">
    <property type="entry name" value="GLUTAREDOXIN_2"/>
    <property type="match status" value="1"/>
</dbReference>
<evidence type="ECO:0000313" key="2">
    <source>
        <dbReference type="EMBL" id="EJZ64492.1"/>
    </source>
</evidence>
<evidence type="ECO:0000259" key="1">
    <source>
        <dbReference type="Pfam" id="PF00085"/>
    </source>
</evidence>
<evidence type="ECO:0000313" key="3">
    <source>
        <dbReference type="Proteomes" id="UP000006044"/>
    </source>
</evidence>
<dbReference type="InterPro" id="IPR011767">
    <property type="entry name" value="GLR_AS"/>
</dbReference>
<organism evidence="2 3">
    <name type="scientific">Barnesiella intestinihominis YIT 11860</name>
    <dbReference type="NCBI Taxonomy" id="742726"/>
    <lineage>
        <taxon>Bacteria</taxon>
        <taxon>Pseudomonadati</taxon>
        <taxon>Bacteroidota</taxon>
        <taxon>Bacteroidia</taxon>
        <taxon>Bacteroidales</taxon>
        <taxon>Barnesiellaceae</taxon>
        <taxon>Barnesiella</taxon>
    </lineage>
</organism>
<reference evidence="2 3" key="1">
    <citation type="submission" date="2012-08" db="EMBL/GenBank/DDBJ databases">
        <title>The Genome Sequence of Barnesiella intestinihominis YIT 11860.</title>
        <authorList>
            <consortium name="The Broad Institute Genome Sequencing Platform"/>
            <person name="Earl A."/>
            <person name="Ward D."/>
            <person name="Feldgarden M."/>
            <person name="Gevers D."/>
            <person name="Morotomi M."/>
            <person name="Walker B."/>
            <person name="Young S.K."/>
            <person name="Zeng Q."/>
            <person name="Gargeya S."/>
            <person name="Fitzgerald M."/>
            <person name="Haas B."/>
            <person name="Abouelleil A."/>
            <person name="Alvarado L."/>
            <person name="Arachchi H.M."/>
            <person name="Berlin A.M."/>
            <person name="Chapman S.B."/>
            <person name="Goldberg J."/>
            <person name="Griggs A."/>
            <person name="Gujja S."/>
            <person name="Hansen M."/>
            <person name="Howarth C."/>
            <person name="Imamovic A."/>
            <person name="Larimer J."/>
            <person name="McCowen C."/>
            <person name="Montmayeur A."/>
            <person name="Murphy C."/>
            <person name="Neiman D."/>
            <person name="Pearson M."/>
            <person name="Priest M."/>
            <person name="Roberts A."/>
            <person name="Saif S."/>
            <person name="Shea T."/>
            <person name="Sisk P."/>
            <person name="Sykes S."/>
            <person name="Wortman J."/>
            <person name="Nusbaum C."/>
            <person name="Birren B."/>
        </authorList>
    </citation>
    <scope>NUCLEOTIDE SEQUENCE [LARGE SCALE GENOMIC DNA]</scope>
    <source>
        <strain evidence="2 3">YIT 11860</strain>
    </source>
</reference>
<gene>
    <name evidence="2" type="ORF">HMPREF9448_00969</name>
</gene>
<keyword evidence="3" id="KW-1185">Reference proteome</keyword>
<feature type="domain" description="Thioredoxin" evidence="1">
    <location>
        <begin position="7"/>
        <end position="65"/>
    </location>
</feature>
<dbReference type="GeneID" id="77848273"/>
<dbReference type="AlphaFoldDB" id="K0WZ72"/>
<dbReference type="PROSITE" id="PS00195">
    <property type="entry name" value="GLUTAREDOXIN_1"/>
    <property type="match status" value="1"/>
</dbReference>
<sequence>MKPIKLFYQARCPFCKRAFNYIDELKKRPVYKDIVIETIEETEHPDIADQYDYYYVPTFYIADEKVHEGGIYPNEVEAIFKKALVQE</sequence>
<dbReference type="InterPro" id="IPR036249">
    <property type="entry name" value="Thioredoxin-like_sf"/>
</dbReference>
<dbReference type="SUPFAM" id="SSF52833">
    <property type="entry name" value="Thioredoxin-like"/>
    <property type="match status" value="1"/>
</dbReference>
<dbReference type="InterPro" id="IPR013766">
    <property type="entry name" value="Thioredoxin_domain"/>
</dbReference>